<dbReference type="GO" id="GO:0031514">
    <property type="term" value="C:motile cilium"/>
    <property type="evidence" value="ECO:0007669"/>
    <property type="project" value="UniProtKB-SubCell"/>
</dbReference>
<dbReference type="GO" id="GO:0005874">
    <property type="term" value="C:microtubule"/>
    <property type="evidence" value="ECO:0007669"/>
    <property type="project" value="UniProtKB-KW"/>
</dbReference>
<evidence type="ECO:0000256" key="11">
    <source>
        <dbReference type="ARBA" id="ARBA00023273"/>
    </source>
</evidence>
<comment type="subcellular location">
    <subcellularLocation>
        <location evidence="1">Cell projection</location>
        <location evidence="1">Cilium</location>
        <location evidence="1">Flagellum</location>
    </subcellularLocation>
    <subcellularLocation>
        <location evidence="2">Cytoplasm</location>
        <location evidence="2">Cytoskeleton</location>
    </subcellularLocation>
</comment>
<dbReference type="RefSeq" id="XP_020463616.1">
    <property type="nucleotide sequence ID" value="XM_020607960.1"/>
</dbReference>
<evidence type="ECO:0000256" key="3">
    <source>
        <dbReference type="ARBA" id="ARBA00009859"/>
    </source>
</evidence>
<protein>
    <recommendedName>
        <fullName evidence="4">Dynein regulatory complex subunit 4</fullName>
    </recommendedName>
    <alternativeName>
        <fullName evidence="12">Growth arrest-specific protein 8</fullName>
    </alternativeName>
</protein>
<feature type="coiled-coil region" evidence="13">
    <location>
        <begin position="34"/>
        <end position="61"/>
    </location>
</feature>
<evidence type="ECO:0000313" key="17">
    <source>
        <dbReference type="Proteomes" id="UP000261600"/>
    </source>
</evidence>
<dbReference type="Ensembl" id="ENSMALT00000001589.1">
    <property type="protein sequence ID" value="ENSMALP00000001539.1"/>
    <property type="gene ID" value="ENSMALG00000001147.1"/>
</dbReference>
<dbReference type="GO" id="GO:0030317">
    <property type="term" value="P:flagellated sperm motility"/>
    <property type="evidence" value="ECO:0007669"/>
    <property type="project" value="TreeGrafter"/>
</dbReference>
<evidence type="ECO:0000256" key="8">
    <source>
        <dbReference type="ARBA" id="ARBA00023054"/>
    </source>
</evidence>
<keyword evidence="11" id="KW-0966">Cell projection</keyword>
<evidence type="ECO:0000256" key="2">
    <source>
        <dbReference type="ARBA" id="ARBA00004245"/>
    </source>
</evidence>
<evidence type="ECO:0000256" key="10">
    <source>
        <dbReference type="ARBA" id="ARBA00023212"/>
    </source>
</evidence>
<feature type="coiled-coil region" evidence="13">
    <location>
        <begin position="254"/>
        <end position="345"/>
    </location>
</feature>
<dbReference type="Proteomes" id="UP000261600">
    <property type="component" value="Unplaced"/>
</dbReference>
<proteinExistence type="inferred from homology"/>
<name>A0A3Q3IEY7_MONAL</name>
<sequence>MPPKSKGTSKKPAKPAKPKTPTLIDGLTKEELSKDQMIEYIVRLREELDREREERNYFQLERDKIHTFWEITERQLVEVKTELKILDKDMNEDEGRHQAEIKVYKQKMKHLLCEHQNTISELKADGLVSSEAVQKEQNQLETELRNNMRDIMVDMQELDIENLVEELELKHKEEMTETRNNLEEQFTEIKAKYEIKMKLQQQELDNMRKNEISAREDYWNEHINGLIEDHNKALSDAKVLTDCIHQDMDVSIALKELIKEMKAKEAEEEKKLKSVMEDNKSFTERLLKVKKEMAETEKKIKNYVGRKDNNLKLKEKELKDKKLDYETLEEKFSKLQLERDELYNTYTENIQKVQDKAGLKSMQLEKKLGALTGSLEKTQAQLCSVLSASNMDQTALSGLTSKVTEELESCNNTIKNLEYKKAQISKARNDLLLTYEGKLRALGVPVEELDAKPFESSPAGKSPGQDLDPDIATK</sequence>
<evidence type="ECO:0000256" key="14">
    <source>
        <dbReference type="SAM" id="MobiDB-lite"/>
    </source>
</evidence>
<dbReference type="GO" id="GO:0008017">
    <property type="term" value="F:microtubule binding"/>
    <property type="evidence" value="ECO:0007669"/>
    <property type="project" value="InterPro"/>
</dbReference>
<feature type="domain" description="Growth arrest-specific protein 8" evidence="15">
    <location>
        <begin position="226"/>
        <end position="417"/>
    </location>
</feature>
<evidence type="ECO:0000256" key="13">
    <source>
        <dbReference type="SAM" id="Coils"/>
    </source>
</evidence>
<dbReference type="OrthoDB" id="767661at2759"/>
<dbReference type="Pfam" id="PF13851">
    <property type="entry name" value="GAS"/>
    <property type="match status" value="1"/>
</dbReference>
<evidence type="ECO:0000256" key="6">
    <source>
        <dbReference type="ARBA" id="ARBA00022701"/>
    </source>
</evidence>
<reference evidence="16" key="2">
    <citation type="submission" date="2025-09" db="UniProtKB">
        <authorList>
            <consortium name="Ensembl"/>
        </authorList>
    </citation>
    <scope>IDENTIFICATION</scope>
</reference>
<evidence type="ECO:0000256" key="5">
    <source>
        <dbReference type="ARBA" id="ARBA00022490"/>
    </source>
</evidence>
<reference evidence="16" key="1">
    <citation type="submission" date="2025-08" db="UniProtKB">
        <authorList>
            <consortium name="Ensembl"/>
        </authorList>
    </citation>
    <scope>IDENTIFICATION</scope>
</reference>
<feature type="region of interest" description="Disordered" evidence="14">
    <location>
        <begin position="1"/>
        <end position="28"/>
    </location>
</feature>
<evidence type="ECO:0000256" key="9">
    <source>
        <dbReference type="ARBA" id="ARBA00023069"/>
    </source>
</evidence>
<dbReference type="KEGG" id="malb:109964575"/>
<dbReference type="GO" id="GO:0005794">
    <property type="term" value="C:Golgi apparatus"/>
    <property type="evidence" value="ECO:0007669"/>
    <property type="project" value="TreeGrafter"/>
</dbReference>
<comment type="similarity">
    <text evidence="3">Belongs to the DRC4 family.</text>
</comment>
<keyword evidence="9" id="KW-0969">Cilium</keyword>
<dbReference type="PANTHER" id="PTHR31543">
    <property type="entry name" value="DYNEIN REGULATORY COMPLEX SUBUNIT 4"/>
    <property type="match status" value="1"/>
</dbReference>
<dbReference type="CTD" id="2622"/>
<evidence type="ECO:0000259" key="15">
    <source>
        <dbReference type="Pfam" id="PF13851"/>
    </source>
</evidence>
<keyword evidence="10" id="KW-0206">Cytoskeleton</keyword>
<evidence type="ECO:0000256" key="12">
    <source>
        <dbReference type="ARBA" id="ARBA00031568"/>
    </source>
</evidence>
<keyword evidence="6" id="KW-0493">Microtubule</keyword>
<feature type="compositionally biased region" description="Basic residues" evidence="14">
    <location>
        <begin position="7"/>
        <end position="17"/>
    </location>
</feature>
<dbReference type="PANTHER" id="PTHR31543:SF0">
    <property type="entry name" value="DYNEIN REGULATORY COMPLEX SUBUNIT 4"/>
    <property type="match status" value="1"/>
</dbReference>
<evidence type="ECO:0000256" key="1">
    <source>
        <dbReference type="ARBA" id="ARBA00004230"/>
    </source>
</evidence>
<dbReference type="InterPro" id="IPR039308">
    <property type="entry name" value="GAS8"/>
</dbReference>
<keyword evidence="8 13" id="KW-0175">Coiled coil</keyword>
<feature type="coiled-coil region" evidence="13">
    <location>
        <begin position="130"/>
        <end position="217"/>
    </location>
</feature>
<keyword evidence="7" id="KW-0282">Flagellum</keyword>
<dbReference type="GeneID" id="109964575"/>
<evidence type="ECO:0000256" key="4">
    <source>
        <dbReference type="ARBA" id="ARBA00021301"/>
    </source>
</evidence>
<keyword evidence="5" id="KW-0963">Cytoplasm</keyword>
<dbReference type="GO" id="GO:0031267">
    <property type="term" value="F:small GTPase binding"/>
    <property type="evidence" value="ECO:0007669"/>
    <property type="project" value="InterPro"/>
</dbReference>
<accession>A0A3Q3IEY7</accession>
<keyword evidence="17" id="KW-1185">Reference proteome</keyword>
<dbReference type="AlphaFoldDB" id="A0A3Q3IEY7"/>
<dbReference type="STRING" id="43700.ENSMALP00000001539"/>
<organism evidence="16 17">
    <name type="scientific">Monopterus albus</name>
    <name type="common">Swamp eel</name>
    <dbReference type="NCBI Taxonomy" id="43700"/>
    <lineage>
        <taxon>Eukaryota</taxon>
        <taxon>Metazoa</taxon>
        <taxon>Chordata</taxon>
        <taxon>Craniata</taxon>
        <taxon>Vertebrata</taxon>
        <taxon>Euteleostomi</taxon>
        <taxon>Actinopterygii</taxon>
        <taxon>Neopterygii</taxon>
        <taxon>Teleostei</taxon>
        <taxon>Neoteleostei</taxon>
        <taxon>Acanthomorphata</taxon>
        <taxon>Anabantaria</taxon>
        <taxon>Synbranchiformes</taxon>
        <taxon>Synbranchidae</taxon>
        <taxon>Monopterus</taxon>
    </lineage>
</organism>
<evidence type="ECO:0000256" key="7">
    <source>
        <dbReference type="ARBA" id="ARBA00022846"/>
    </source>
</evidence>
<evidence type="ECO:0000313" key="16">
    <source>
        <dbReference type="Ensembl" id="ENSMALP00000001539.1"/>
    </source>
</evidence>
<dbReference type="InterPro" id="IPR025593">
    <property type="entry name" value="GAS8_dom"/>
</dbReference>
<feature type="region of interest" description="Disordered" evidence="14">
    <location>
        <begin position="452"/>
        <end position="474"/>
    </location>
</feature>